<accession>A0ABU7EDS6</accession>
<sequence>MRFSAKVSKNGREHVTSLSWVGAVFHTFINVLRGPRSQNKVRGSYFHHKCSESESRGLLSGMLGYGAEFQFWQWITRRTRGAVQYSRCELGDVMNLQLRWCCRGRGWRVGGCWVLDFEKVS</sequence>
<comment type="caution">
    <text evidence="1">The sequence shown here is derived from an EMBL/GenBank/DDBJ whole genome shotgun (WGS) entry which is preliminary data.</text>
</comment>
<keyword evidence="2" id="KW-1185">Reference proteome</keyword>
<dbReference type="EMBL" id="JAHUTJ010050704">
    <property type="protein sequence ID" value="MED6284295.1"/>
    <property type="molecule type" value="Genomic_DNA"/>
</dbReference>
<organism evidence="1 2">
    <name type="scientific">Characodon lateralis</name>
    <dbReference type="NCBI Taxonomy" id="208331"/>
    <lineage>
        <taxon>Eukaryota</taxon>
        <taxon>Metazoa</taxon>
        <taxon>Chordata</taxon>
        <taxon>Craniata</taxon>
        <taxon>Vertebrata</taxon>
        <taxon>Euteleostomi</taxon>
        <taxon>Actinopterygii</taxon>
        <taxon>Neopterygii</taxon>
        <taxon>Teleostei</taxon>
        <taxon>Neoteleostei</taxon>
        <taxon>Acanthomorphata</taxon>
        <taxon>Ovalentaria</taxon>
        <taxon>Atherinomorphae</taxon>
        <taxon>Cyprinodontiformes</taxon>
        <taxon>Goodeidae</taxon>
        <taxon>Characodon</taxon>
    </lineage>
</organism>
<evidence type="ECO:0000313" key="2">
    <source>
        <dbReference type="Proteomes" id="UP001352852"/>
    </source>
</evidence>
<reference evidence="1 2" key="1">
    <citation type="submission" date="2021-06" db="EMBL/GenBank/DDBJ databases">
        <authorList>
            <person name="Palmer J.M."/>
        </authorList>
    </citation>
    <scope>NUCLEOTIDE SEQUENCE [LARGE SCALE GENOMIC DNA]</scope>
    <source>
        <strain evidence="1 2">CL_MEX2019</strain>
        <tissue evidence="1">Muscle</tissue>
    </source>
</reference>
<evidence type="ECO:0000313" key="1">
    <source>
        <dbReference type="EMBL" id="MED6284295.1"/>
    </source>
</evidence>
<gene>
    <name evidence="1" type="ORF">CHARACLAT_017818</name>
</gene>
<dbReference type="Proteomes" id="UP001352852">
    <property type="component" value="Unassembled WGS sequence"/>
</dbReference>
<name>A0ABU7EDS6_9TELE</name>
<proteinExistence type="predicted"/>
<protein>
    <submittedName>
        <fullName evidence="1">Uncharacterized protein</fullName>
    </submittedName>
</protein>